<dbReference type="CDD" id="cd07377">
    <property type="entry name" value="WHTH_GntR"/>
    <property type="match status" value="1"/>
</dbReference>
<keyword evidence="1" id="KW-0805">Transcription regulation</keyword>
<dbReference type="EMBL" id="FXZM01000008">
    <property type="protein sequence ID" value="SMY12306.1"/>
    <property type="molecule type" value="Genomic_DNA"/>
</dbReference>
<dbReference type="SMART" id="SM00895">
    <property type="entry name" value="FCD"/>
    <property type="match status" value="1"/>
</dbReference>
<evidence type="ECO:0000259" key="5">
    <source>
        <dbReference type="PROSITE" id="PS50949"/>
    </source>
</evidence>
<protein>
    <submittedName>
        <fullName evidence="6">DNA-binding transcriptional regulator, GntR family</fullName>
    </submittedName>
</protein>
<gene>
    <name evidence="6" type="ORF">BJEO58_01900</name>
</gene>
<dbReference type="Pfam" id="PF00392">
    <property type="entry name" value="GntR"/>
    <property type="match status" value="1"/>
</dbReference>
<dbReference type="PROSITE" id="PS50949">
    <property type="entry name" value="HTH_GNTR"/>
    <property type="match status" value="1"/>
</dbReference>
<evidence type="ECO:0000313" key="7">
    <source>
        <dbReference type="Proteomes" id="UP000234462"/>
    </source>
</evidence>
<dbReference type="AlphaFoldDB" id="A0A2H1L5X3"/>
<dbReference type="PANTHER" id="PTHR43537">
    <property type="entry name" value="TRANSCRIPTIONAL REGULATOR, GNTR FAMILY"/>
    <property type="match status" value="1"/>
</dbReference>
<evidence type="ECO:0000256" key="1">
    <source>
        <dbReference type="ARBA" id="ARBA00023015"/>
    </source>
</evidence>
<dbReference type="OrthoDB" id="8680240at2"/>
<dbReference type="InterPro" id="IPR000524">
    <property type="entry name" value="Tscrpt_reg_HTH_GntR"/>
</dbReference>
<evidence type="ECO:0000256" key="3">
    <source>
        <dbReference type="ARBA" id="ARBA00023163"/>
    </source>
</evidence>
<dbReference type="GO" id="GO:0003677">
    <property type="term" value="F:DNA binding"/>
    <property type="evidence" value="ECO:0007669"/>
    <property type="project" value="UniProtKB-KW"/>
</dbReference>
<evidence type="ECO:0000256" key="2">
    <source>
        <dbReference type="ARBA" id="ARBA00023125"/>
    </source>
</evidence>
<evidence type="ECO:0000313" key="6">
    <source>
        <dbReference type="EMBL" id="SMY12306.1"/>
    </source>
</evidence>
<feature type="compositionally biased region" description="Low complexity" evidence="4">
    <location>
        <begin position="231"/>
        <end position="247"/>
    </location>
</feature>
<evidence type="ECO:0000256" key="4">
    <source>
        <dbReference type="SAM" id="MobiDB-lite"/>
    </source>
</evidence>
<dbReference type="Gene3D" id="1.10.10.10">
    <property type="entry name" value="Winged helix-like DNA-binding domain superfamily/Winged helix DNA-binding domain"/>
    <property type="match status" value="1"/>
</dbReference>
<dbReference type="PANTHER" id="PTHR43537:SF24">
    <property type="entry name" value="GLUCONATE OPERON TRANSCRIPTIONAL REPRESSOR"/>
    <property type="match status" value="1"/>
</dbReference>
<dbReference type="SMART" id="SM00345">
    <property type="entry name" value="HTH_GNTR"/>
    <property type="match status" value="1"/>
</dbReference>
<dbReference type="InterPro" id="IPR036388">
    <property type="entry name" value="WH-like_DNA-bd_sf"/>
</dbReference>
<dbReference type="RefSeq" id="WP_101589242.1">
    <property type="nucleotide sequence ID" value="NZ_FXZM01000008.1"/>
</dbReference>
<dbReference type="InterPro" id="IPR011711">
    <property type="entry name" value="GntR_C"/>
</dbReference>
<feature type="region of interest" description="Disordered" evidence="4">
    <location>
        <begin position="228"/>
        <end position="247"/>
    </location>
</feature>
<dbReference type="Pfam" id="PF07729">
    <property type="entry name" value="FCD"/>
    <property type="match status" value="1"/>
</dbReference>
<keyword evidence="2 6" id="KW-0238">DNA-binding</keyword>
<dbReference type="InterPro" id="IPR008920">
    <property type="entry name" value="TF_FadR/GntR_C"/>
</dbReference>
<dbReference type="Proteomes" id="UP000234462">
    <property type="component" value="Unassembled WGS sequence"/>
</dbReference>
<accession>A0A2H1L5X3</accession>
<dbReference type="SUPFAM" id="SSF48008">
    <property type="entry name" value="GntR ligand-binding domain-like"/>
    <property type="match status" value="1"/>
</dbReference>
<dbReference type="SUPFAM" id="SSF46785">
    <property type="entry name" value="Winged helix' DNA-binding domain"/>
    <property type="match status" value="1"/>
</dbReference>
<dbReference type="GO" id="GO:0003700">
    <property type="term" value="F:DNA-binding transcription factor activity"/>
    <property type="evidence" value="ECO:0007669"/>
    <property type="project" value="InterPro"/>
</dbReference>
<name>A0A2H1L5X3_9MICO</name>
<sequence length="247" mass="26621">MNTLRSRRNRRNRLSDRAASWVREAIIAGTLQEGDRLYPEKLAEELDISVTPAREGLLAVEGEGFVEMVPRKGFVVSPLSSEDIRDIFISQALICGELASRAAQTMSDADVEALFAVQAELERAVADKDHTAYAAANHQFHRTINVAANAPKMVWLLAITLRYTSPSLYTETSGWLEASCTDHHTILEALRQRDAEASRAAMVEHMTHLGDLLAARIAASEGRAGGDGAADRAGSLAGASAPAAKLA</sequence>
<feature type="domain" description="HTH gntR-type" evidence="5">
    <location>
        <begin position="12"/>
        <end position="79"/>
    </location>
</feature>
<keyword evidence="3" id="KW-0804">Transcription</keyword>
<dbReference type="Gene3D" id="1.20.120.530">
    <property type="entry name" value="GntR ligand-binding domain-like"/>
    <property type="match status" value="1"/>
</dbReference>
<organism evidence="6 7">
    <name type="scientific">Brevibacterium jeotgali</name>
    <dbReference type="NCBI Taxonomy" id="1262550"/>
    <lineage>
        <taxon>Bacteria</taxon>
        <taxon>Bacillati</taxon>
        <taxon>Actinomycetota</taxon>
        <taxon>Actinomycetes</taxon>
        <taxon>Micrococcales</taxon>
        <taxon>Brevibacteriaceae</taxon>
        <taxon>Brevibacterium</taxon>
    </lineage>
</organism>
<proteinExistence type="predicted"/>
<keyword evidence="7" id="KW-1185">Reference proteome</keyword>
<reference evidence="7" key="1">
    <citation type="submission" date="2017-03" db="EMBL/GenBank/DDBJ databases">
        <authorList>
            <person name="Monnet C."/>
        </authorList>
    </citation>
    <scope>NUCLEOTIDE SEQUENCE [LARGE SCALE GENOMIC DNA]</scope>
    <source>
        <strain evidence="7">SJ5-8</strain>
    </source>
</reference>
<dbReference type="InterPro" id="IPR036390">
    <property type="entry name" value="WH_DNA-bd_sf"/>
</dbReference>